<gene>
    <name evidence="2" type="ORF">RHSIM_Rhsim02G0148800</name>
</gene>
<feature type="region of interest" description="Disordered" evidence="1">
    <location>
        <begin position="86"/>
        <end position="105"/>
    </location>
</feature>
<dbReference type="OrthoDB" id="1939383at2759"/>
<name>A0A834HES0_RHOSS</name>
<organism evidence="2 3">
    <name type="scientific">Rhododendron simsii</name>
    <name type="common">Sims's rhododendron</name>
    <dbReference type="NCBI Taxonomy" id="118357"/>
    <lineage>
        <taxon>Eukaryota</taxon>
        <taxon>Viridiplantae</taxon>
        <taxon>Streptophyta</taxon>
        <taxon>Embryophyta</taxon>
        <taxon>Tracheophyta</taxon>
        <taxon>Spermatophyta</taxon>
        <taxon>Magnoliopsida</taxon>
        <taxon>eudicotyledons</taxon>
        <taxon>Gunneridae</taxon>
        <taxon>Pentapetalae</taxon>
        <taxon>asterids</taxon>
        <taxon>Ericales</taxon>
        <taxon>Ericaceae</taxon>
        <taxon>Ericoideae</taxon>
        <taxon>Rhodoreae</taxon>
        <taxon>Rhododendron</taxon>
    </lineage>
</organism>
<evidence type="ECO:0000313" key="2">
    <source>
        <dbReference type="EMBL" id="KAF7151758.1"/>
    </source>
</evidence>
<evidence type="ECO:0000256" key="1">
    <source>
        <dbReference type="SAM" id="MobiDB-lite"/>
    </source>
</evidence>
<evidence type="ECO:0000313" key="3">
    <source>
        <dbReference type="Proteomes" id="UP000626092"/>
    </source>
</evidence>
<accession>A0A834HES0</accession>
<dbReference type="AlphaFoldDB" id="A0A834HES0"/>
<keyword evidence="3" id="KW-1185">Reference proteome</keyword>
<proteinExistence type="predicted"/>
<sequence length="243" mass="27569">MLLIYNHGAHCKKSYLHTYRNDHRSCLAIAAIIAHKAQLEDYVNEVYTTDTFVRTYSHKIKPIPDKSLWPQTECDTIMLPPLRVPIGRPKKARRKGEDEPNNPFKVRKHSTITMCRQCGQFGLKHHKIVGLNIRASTMENKRLDLKVVCHQLVSQNKVEVGLFAEEGGLLAKEGEKELVEEEELVLGLWQVVLLAEVGEEALGVVLLVEAMEGVLGVVLQQLVKLWQVVKGRQLINHNRTRCG</sequence>
<dbReference type="Proteomes" id="UP000626092">
    <property type="component" value="Unassembled WGS sequence"/>
</dbReference>
<reference evidence="2" key="1">
    <citation type="submission" date="2019-11" db="EMBL/GenBank/DDBJ databases">
        <authorList>
            <person name="Liu Y."/>
            <person name="Hou J."/>
            <person name="Li T.-Q."/>
            <person name="Guan C.-H."/>
            <person name="Wu X."/>
            <person name="Wu H.-Z."/>
            <person name="Ling F."/>
            <person name="Zhang R."/>
            <person name="Shi X.-G."/>
            <person name="Ren J.-P."/>
            <person name="Chen E.-F."/>
            <person name="Sun J.-M."/>
        </authorList>
    </citation>
    <scope>NUCLEOTIDE SEQUENCE</scope>
    <source>
        <strain evidence="2">Adult_tree_wgs_1</strain>
        <tissue evidence="2">Leaves</tissue>
    </source>
</reference>
<comment type="caution">
    <text evidence="2">The sequence shown here is derived from an EMBL/GenBank/DDBJ whole genome shotgun (WGS) entry which is preliminary data.</text>
</comment>
<dbReference type="EMBL" id="WJXA01000002">
    <property type="protein sequence ID" value="KAF7151758.1"/>
    <property type="molecule type" value="Genomic_DNA"/>
</dbReference>
<protein>
    <submittedName>
        <fullName evidence="2">Uncharacterized protein</fullName>
    </submittedName>
</protein>